<dbReference type="PANTHER" id="PTHR10302:SF27">
    <property type="entry name" value="SINGLE-STRANDED DNA-BINDING PROTEIN"/>
    <property type="match status" value="1"/>
</dbReference>
<dbReference type="NCBIfam" id="TIGR00621">
    <property type="entry name" value="ssb"/>
    <property type="match status" value="1"/>
</dbReference>
<dbReference type="Gene3D" id="2.40.50.140">
    <property type="entry name" value="Nucleic acid-binding proteins"/>
    <property type="match status" value="1"/>
</dbReference>
<dbReference type="GO" id="GO:0006310">
    <property type="term" value="P:DNA recombination"/>
    <property type="evidence" value="ECO:0007669"/>
    <property type="project" value="UniProtKB-UniRule"/>
</dbReference>
<feature type="region of interest" description="Disordered" evidence="4">
    <location>
        <begin position="98"/>
        <end position="157"/>
    </location>
</feature>
<proteinExistence type="inferred from homology"/>
<dbReference type="InterPro" id="IPR012340">
    <property type="entry name" value="NA-bd_OB-fold"/>
</dbReference>
<dbReference type="GO" id="GO:0006260">
    <property type="term" value="P:DNA replication"/>
    <property type="evidence" value="ECO:0007669"/>
    <property type="project" value="UniProtKB-UniRule"/>
</dbReference>
<dbReference type="Pfam" id="PF00436">
    <property type="entry name" value="SSB"/>
    <property type="match status" value="1"/>
</dbReference>
<dbReference type="PROSITE" id="PS50935">
    <property type="entry name" value="SSB"/>
    <property type="match status" value="1"/>
</dbReference>
<comment type="caution">
    <text evidence="5">The sequence shown here is derived from an EMBL/GenBank/DDBJ whole genome shotgun (WGS) entry which is preliminary data.</text>
</comment>
<gene>
    <name evidence="5" type="ORF">SAMN06296020_10441</name>
</gene>
<dbReference type="InterPro" id="IPR011344">
    <property type="entry name" value="ssDNA-bd"/>
</dbReference>
<keyword evidence="1 2" id="KW-0238">DNA-binding</keyword>
<feature type="compositionally biased region" description="Low complexity" evidence="4">
    <location>
        <begin position="123"/>
        <end position="132"/>
    </location>
</feature>
<feature type="short sequence motif" description="Important for interaction with partner proteins" evidence="2">
    <location>
        <begin position="152"/>
        <end position="157"/>
    </location>
</feature>
<dbReference type="AlphaFoldDB" id="A0AA45WV91"/>
<accession>A0AA45WV91</accession>
<dbReference type="GO" id="GO:0006281">
    <property type="term" value="P:DNA repair"/>
    <property type="evidence" value="ECO:0007669"/>
    <property type="project" value="UniProtKB-UniRule"/>
</dbReference>
<keyword evidence="6" id="KW-1185">Reference proteome</keyword>
<evidence type="ECO:0000256" key="2">
    <source>
        <dbReference type="HAMAP-Rule" id="MF_00984"/>
    </source>
</evidence>
<evidence type="ECO:0000256" key="1">
    <source>
        <dbReference type="ARBA" id="ARBA00023125"/>
    </source>
</evidence>
<dbReference type="InterPro" id="IPR000424">
    <property type="entry name" value="Primosome_PriB/ssb"/>
</dbReference>
<evidence type="ECO:0000313" key="5">
    <source>
        <dbReference type="EMBL" id="SMP50965.1"/>
    </source>
</evidence>
<dbReference type="GO" id="GO:0003697">
    <property type="term" value="F:single-stranded DNA binding"/>
    <property type="evidence" value="ECO:0007669"/>
    <property type="project" value="UniProtKB-UniRule"/>
</dbReference>
<comment type="subunit">
    <text evidence="2">Homotetramer.</text>
</comment>
<feature type="compositionally biased region" description="Gly residues" evidence="4">
    <location>
        <begin position="99"/>
        <end position="110"/>
    </location>
</feature>
<comment type="function">
    <text evidence="2">Plays an important role in DNA replication, recombination and repair. Binds to ssDNA and to an array of partner proteins to recruit them to their sites of action during DNA metabolism.</text>
</comment>
<keyword evidence="2" id="KW-0233">DNA recombination</keyword>
<reference evidence="5" key="1">
    <citation type="submission" date="2017-05" db="EMBL/GenBank/DDBJ databases">
        <authorList>
            <person name="Varghese N."/>
            <person name="Submissions S."/>
        </authorList>
    </citation>
    <scope>NUCLEOTIDE SEQUENCE</scope>
    <source>
        <strain evidence="5">Su22</strain>
    </source>
</reference>
<keyword evidence="2" id="KW-0227">DNA damage</keyword>
<dbReference type="EMBL" id="FXUF01000004">
    <property type="protein sequence ID" value="SMP50965.1"/>
    <property type="molecule type" value="Genomic_DNA"/>
</dbReference>
<evidence type="ECO:0000313" key="6">
    <source>
        <dbReference type="Proteomes" id="UP001158066"/>
    </source>
</evidence>
<name>A0AA45WV91_9CLOT</name>
<dbReference type="Proteomes" id="UP001158066">
    <property type="component" value="Unassembled WGS sequence"/>
</dbReference>
<organism evidence="5 6">
    <name type="scientific">Anoxynatronum buryatiense</name>
    <dbReference type="NCBI Taxonomy" id="489973"/>
    <lineage>
        <taxon>Bacteria</taxon>
        <taxon>Bacillati</taxon>
        <taxon>Bacillota</taxon>
        <taxon>Clostridia</taxon>
        <taxon>Eubacteriales</taxon>
        <taxon>Clostridiaceae</taxon>
        <taxon>Anoxynatronum</taxon>
    </lineage>
</organism>
<evidence type="ECO:0000256" key="3">
    <source>
        <dbReference type="PIRNR" id="PIRNR002070"/>
    </source>
</evidence>
<dbReference type="GO" id="GO:0009295">
    <property type="term" value="C:nucleoid"/>
    <property type="evidence" value="ECO:0007669"/>
    <property type="project" value="TreeGrafter"/>
</dbReference>
<dbReference type="PIRSF" id="PIRSF002070">
    <property type="entry name" value="SSB"/>
    <property type="match status" value="1"/>
</dbReference>
<dbReference type="CDD" id="cd04496">
    <property type="entry name" value="SSB_OBF"/>
    <property type="match status" value="1"/>
</dbReference>
<dbReference type="SUPFAM" id="SSF50249">
    <property type="entry name" value="Nucleic acid-binding proteins"/>
    <property type="match status" value="1"/>
</dbReference>
<dbReference type="RefSeq" id="WP_283408719.1">
    <property type="nucleotide sequence ID" value="NZ_FXUF01000004.1"/>
</dbReference>
<keyword evidence="2" id="KW-0234">DNA repair</keyword>
<keyword evidence="2" id="KW-0235">DNA replication</keyword>
<protein>
    <recommendedName>
        <fullName evidence="2 3">Single-stranded DNA-binding protein</fullName>
        <shortName evidence="2">SSB</shortName>
    </recommendedName>
</protein>
<sequence>MNTVILIGRLTKDPELRFTGTGKAVATFTVAVNRSFGKDSEADFIPVVVWEKQAENCANYLAKGREVGIQGRMQTRSYETQNGEKRYVTEVVANTVEFIGGGSGGGGRSGGDYQQPSRPQPPQRNTQQQQQSDGGFNPDDIDLTEFETMEDDDDLPF</sequence>
<dbReference type="PANTHER" id="PTHR10302">
    <property type="entry name" value="SINGLE-STRANDED DNA-BINDING PROTEIN"/>
    <property type="match status" value="1"/>
</dbReference>
<comment type="caution">
    <text evidence="2">Lacks conserved residue(s) required for the propagation of feature annotation.</text>
</comment>
<dbReference type="HAMAP" id="MF_00984">
    <property type="entry name" value="SSB"/>
    <property type="match status" value="1"/>
</dbReference>
<evidence type="ECO:0000256" key="4">
    <source>
        <dbReference type="SAM" id="MobiDB-lite"/>
    </source>
</evidence>
<feature type="compositionally biased region" description="Acidic residues" evidence="4">
    <location>
        <begin position="139"/>
        <end position="157"/>
    </location>
</feature>